<reference evidence="2" key="1">
    <citation type="journal article" date="2022" name="Microb. Genom.">
        <title>A global pangenome for the wheat fungal pathogen Pyrenophora tritici-repentis and prediction of effector protein structural homology.</title>
        <authorList>
            <person name="Moolhuijzen P.M."/>
            <person name="See P.T."/>
            <person name="Shi G."/>
            <person name="Powell H.R."/>
            <person name="Cockram J."/>
            <person name="Jorgensen L.N."/>
            <person name="Benslimane H."/>
            <person name="Strelkov S.E."/>
            <person name="Turner J."/>
            <person name="Liu Z."/>
            <person name="Moffat C.S."/>
        </authorList>
    </citation>
    <scope>NUCLEOTIDE SEQUENCE [LARGE SCALE GENOMIC DNA]</scope>
</reference>
<keyword evidence="2" id="KW-1185">Reference proteome</keyword>
<proteinExistence type="predicted"/>
<accession>A0A922SVB4</accession>
<name>A0A922SVB4_9PLEO</name>
<organism evidence="1 2">
    <name type="scientific">Pyrenophora tritici-repentis</name>
    <dbReference type="NCBI Taxonomy" id="45151"/>
    <lineage>
        <taxon>Eukaryota</taxon>
        <taxon>Fungi</taxon>
        <taxon>Dikarya</taxon>
        <taxon>Ascomycota</taxon>
        <taxon>Pezizomycotina</taxon>
        <taxon>Dothideomycetes</taxon>
        <taxon>Pleosporomycetidae</taxon>
        <taxon>Pleosporales</taxon>
        <taxon>Pleosporineae</taxon>
        <taxon>Pleosporaceae</taxon>
        <taxon>Pyrenophora</taxon>
    </lineage>
</organism>
<gene>
    <name evidence="1" type="ORF">Ptr86124_013610</name>
</gene>
<comment type="caution">
    <text evidence="1">The sequence shown here is derived from an EMBL/GenBank/DDBJ whole genome shotgun (WGS) entry which is preliminary data.</text>
</comment>
<evidence type="ECO:0000313" key="1">
    <source>
        <dbReference type="EMBL" id="KAI1507433.1"/>
    </source>
</evidence>
<protein>
    <submittedName>
        <fullName evidence="1">Uncharacterized protein</fullName>
    </submittedName>
</protein>
<sequence length="199" mass="23511">MATQEHEMQVTRASVTLRKPDDWSKWLFTRKISADRNGLWEYVNPDLSPERLKMLEDERPKELEARRFDRDEARWLTKEKALRNLSLEIVQTIDIKHLDLILDCANAYSQLRTLKKHLCPSIGERNHQLRAWYTAVCTRPKMANLDTWFDEWVTITRLLTEAKMPETTGNRAQEEFILSIRGLDDSWAATQLQDLIKKE</sequence>
<dbReference type="EMBL" id="NRDI02000041">
    <property type="protein sequence ID" value="KAI1507433.1"/>
    <property type="molecule type" value="Genomic_DNA"/>
</dbReference>
<dbReference type="AlphaFoldDB" id="A0A922SVB4"/>
<dbReference type="Proteomes" id="UP000249757">
    <property type="component" value="Unassembled WGS sequence"/>
</dbReference>
<evidence type="ECO:0000313" key="2">
    <source>
        <dbReference type="Proteomes" id="UP000249757"/>
    </source>
</evidence>